<dbReference type="EMBL" id="CP037452">
    <property type="protein sequence ID" value="QDV52375.1"/>
    <property type="molecule type" value="Genomic_DNA"/>
</dbReference>
<keyword evidence="1" id="KW-0472">Membrane</keyword>
<evidence type="ECO:0000313" key="2">
    <source>
        <dbReference type="EMBL" id="QDV52375.1"/>
    </source>
</evidence>
<evidence type="ECO:0000256" key="1">
    <source>
        <dbReference type="SAM" id="Phobius"/>
    </source>
</evidence>
<dbReference type="Proteomes" id="UP000318313">
    <property type="component" value="Chromosome"/>
</dbReference>
<proteinExistence type="predicted"/>
<dbReference type="AlphaFoldDB" id="A0A518IH15"/>
<sequence>MDSKDELHIENQVSDSSASVETKAVSPWRIVSWVCGTVILVSVFSCIVMAVLRSEGLREIKVTALDAELEPRDHSLPLIKQFDALPDYEILVRTEGLFRTNLGAKPNKSAQEGLTWRLKELIPVSEITSICLQDQDKVISDALVEVQITGPSVVAGNYRFDFQTEHSAELGVKSFFKTPVGQAISFAFTMAIVIVLLRFFSFFFI</sequence>
<name>A0A518IH15_9PLAN</name>
<dbReference type="KEGG" id="gfm:Enr17x_44370"/>
<reference evidence="2 3" key="1">
    <citation type="submission" date="2019-03" db="EMBL/GenBank/DDBJ databases">
        <title>Deep-cultivation of Planctomycetes and their phenomic and genomic characterization uncovers novel biology.</title>
        <authorList>
            <person name="Wiegand S."/>
            <person name="Jogler M."/>
            <person name="Boedeker C."/>
            <person name="Pinto D."/>
            <person name="Vollmers J."/>
            <person name="Rivas-Marin E."/>
            <person name="Kohn T."/>
            <person name="Peeters S.H."/>
            <person name="Heuer A."/>
            <person name="Rast P."/>
            <person name="Oberbeckmann S."/>
            <person name="Bunk B."/>
            <person name="Jeske O."/>
            <person name="Meyerdierks A."/>
            <person name="Storesund J.E."/>
            <person name="Kallscheuer N."/>
            <person name="Luecker S."/>
            <person name="Lage O.M."/>
            <person name="Pohl T."/>
            <person name="Merkel B.J."/>
            <person name="Hornburger P."/>
            <person name="Mueller R.-W."/>
            <person name="Bruemmer F."/>
            <person name="Labrenz M."/>
            <person name="Spormann A.M."/>
            <person name="Op den Camp H."/>
            <person name="Overmann J."/>
            <person name="Amann R."/>
            <person name="Jetten M.S.M."/>
            <person name="Mascher T."/>
            <person name="Medema M.H."/>
            <person name="Devos D.P."/>
            <person name="Kaster A.-K."/>
            <person name="Ovreas L."/>
            <person name="Rohde M."/>
            <person name="Galperin M.Y."/>
            <person name="Jogler C."/>
        </authorList>
    </citation>
    <scope>NUCLEOTIDE SEQUENCE [LARGE SCALE GENOMIC DNA]</scope>
    <source>
        <strain evidence="2 3">Enr17</strain>
    </source>
</reference>
<protein>
    <submittedName>
        <fullName evidence="2">Uncharacterized protein</fullName>
    </submittedName>
</protein>
<organism evidence="2 3">
    <name type="scientific">Gimesia fumaroli</name>
    <dbReference type="NCBI Taxonomy" id="2527976"/>
    <lineage>
        <taxon>Bacteria</taxon>
        <taxon>Pseudomonadati</taxon>
        <taxon>Planctomycetota</taxon>
        <taxon>Planctomycetia</taxon>
        <taxon>Planctomycetales</taxon>
        <taxon>Planctomycetaceae</taxon>
        <taxon>Gimesia</taxon>
    </lineage>
</organism>
<accession>A0A518IH15</accession>
<evidence type="ECO:0000313" key="3">
    <source>
        <dbReference type="Proteomes" id="UP000318313"/>
    </source>
</evidence>
<keyword evidence="1" id="KW-1133">Transmembrane helix</keyword>
<feature type="transmembrane region" description="Helical" evidence="1">
    <location>
        <begin position="183"/>
        <end position="204"/>
    </location>
</feature>
<keyword evidence="3" id="KW-1185">Reference proteome</keyword>
<gene>
    <name evidence="2" type="ORF">Enr17x_44370</name>
</gene>
<feature type="transmembrane region" description="Helical" evidence="1">
    <location>
        <begin position="30"/>
        <end position="52"/>
    </location>
</feature>
<keyword evidence="1" id="KW-0812">Transmembrane</keyword>